<dbReference type="GO" id="GO:0003723">
    <property type="term" value="F:RNA binding"/>
    <property type="evidence" value="ECO:0007669"/>
    <property type="project" value="UniProtKB-KW"/>
</dbReference>
<dbReference type="GO" id="GO:0000290">
    <property type="term" value="P:deadenylation-dependent decapping of nuclear-transcribed mRNA"/>
    <property type="evidence" value="ECO:0007669"/>
    <property type="project" value="InterPro"/>
</dbReference>
<keyword evidence="5" id="KW-0479">Metal-binding</keyword>
<protein>
    <recommendedName>
        <fullName evidence="10">Nudix hydrolase domain-containing protein</fullName>
    </recommendedName>
</protein>
<feature type="compositionally biased region" description="Polar residues" evidence="9">
    <location>
        <begin position="251"/>
        <end position="300"/>
    </location>
</feature>
<keyword evidence="7" id="KW-0694">RNA-binding</keyword>
<dbReference type="InterPro" id="IPR000086">
    <property type="entry name" value="NUDIX_hydrolase_dom"/>
</dbReference>
<dbReference type="Proteomes" id="UP001148786">
    <property type="component" value="Unassembled WGS sequence"/>
</dbReference>
<evidence type="ECO:0000256" key="7">
    <source>
        <dbReference type="ARBA" id="ARBA00022884"/>
    </source>
</evidence>
<dbReference type="GO" id="GO:0000932">
    <property type="term" value="C:P-body"/>
    <property type="evidence" value="ECO:0007669"/>
    <property type="project" value="TreeGrafter"/>
</dbReference>
<feature type="compositionally biased region" description="Polar residues" evidence="9">
    <location>
        <begin position="421"/>
        <end position="430"/>
    </location>
</feature>
<evidence type="ECO:0000313" key="11">
    <source>
        <dbReference type="EMBL" id="KAJ3499960.1"/>
    </source>
</evidence>
<keyword evidence="6" id="KW-0378">Hydrolase</keyword>
<dbReference type="SMART" id="SM01125">
    <property type="entry name" value="DCP2"/>
    <property type="match status" value="1"/>
</dbReference>
<feature type="region of interest" description="Disordered" evidence="9">
    <location>
        <begin position="676"/>
        <end position="700"/>
    </location>
</feature>
<feature type="region of interest" description="Disordered" evidence="9">
    <location>
        <begin position="366"/>
        <end position="458"/>
    </location>
</feature>
<feature type="compositionally biased region" description="Polar residues" evidence="9">
    <location>
        <begin position="366"/>
        <end position="376"/>
    </location>
</feature>
<dbReference type="InterPro" id="IPR036189">
    <property type="entry name" value="DCP2_BoxA_sf"/>
</dbReference>
<keyword evidence="12" id="KW-1185">Reference proteome</keyword>
<dbReference type="PROSITE" id="PS00893">
    <property type="entry name" value="NUDIX_BOX"/>
    <property type="match status" value="1"/>
</dbReference>
<evidence type="ECO:0000256" key="2">
    <source>
        <dbReference type="ARBA" id="ARBA00004496"/>
    </source>
</evidence>
<dbReference type="SUPFAM" id="SSF140586">
    <property type="entry name" value="Dcp2 domain-like"/>
    <property type="match status" value="1"/>
</dbReference>
<proteinExistence type="inferred from homology"/>
<organism evidence="11 12">
    <name type="scientific">Agrocybe chaxingu</name>
    <dbReference type="NCBI Taxonomy" id="84603"/>
    <lineage>
        <taxon>Eukaryota</taxon>
        <taxon>Fungi</taxon>
        <taxon>Dikarya</taxon>
        <taxon>Basidiomycota</taxon>
        <taxon>Agaricomycotina</taxon>
        <taxon>Agaricomycetes</taxon>
        <taxon>Agaricomycetidae</taxon>
        <taxon>Agaricales</taxon>
        <taxon>Agaricineae</taxon>
        <taxon>Strophariaceae</taxon>
        <taxon>Agrocybe</taxon>
    </lineage>
</organism>
<dbReference type="PANTHER" id="PTHR23114:SF17">
    <property type="entry name" value="M7GPPPN-MRNA HYDROLASE"/>
    <property type="match status" value="1"/>
</dbReference>
<evidence type="ECO:0000259" key="10">
    <source>
        <dbReference type="PROSITE" id="PS51462"/>
    </source>
</evidence>
<keyword evidence="8" id="KW-0464">Manganese</keyword>
<dbReference type="OrthoDB" id="18996at2759"/>
<evidence type="ECO:0000256" key="3">
    <source>
        <dbReference type="ARBA" id="ARBA00005279"/>
    </source>
</evidence>
<comment type="subcellular location">
    <subcellularLocation>
        <location evidence="2">Cytoplasm</location>
    </subcellularLocation>
</comment>
<comment type="cofactor">
    <cofactor evidence="1">
        <name>Mn(2+)</name>
        <dbReference type="ChEBI" id="CHEBI:29035"/>
    </cofactor>
</comment>
<dbReference type="GO" id="GO:0030145">
    <property type="term" value="F:manganese ion binding"/>
    <property type="evidence" value="ECO:0007669"/>
    <property type="project" value="InterPro"/>
</dbReference>
<feature type="region of interest" description="Disordered" evidence="9">
    <location>
        <begin position="251"/>
        <end position="315"/>
    </location>
</feature>
<evidence type="ECO:0000256" key="9">
    <source>
        <dbReference type="SAM" id="MobiDB-lite"/>
    </source>
</evidence>
<dbReference type="CDD" id="cd03672">
    <property type="entry name" value="NUDIX_Dcp2p_Nudt20"/>
    <property type="match status" value="1"/>
</dbReference>
<dbReference type="AlphaFoldDB" id="A0A9W8MSJ3"/>
<dbReference type="InterPro" id="IPR020084">
    <property type="entry name" value="NUDIX_hydrolase_CS"/>
</dbReference>
<reference evidence="11" key="1">
    <citation type="submission" date="2022-07" db="EMBL/GenBank/DDBJ databases">
        <title>Genome Sequence of Agrocybe chaxingu.</title>
        <authorList>
            <person name="Buettner E."/>
        </authorList>
    </citation>
    <scope>NUCLEOTIDE SEQUENCE</scope>
    <source>
        <strain evidence="11">MP-N11</strain>
    </source>
</reference>
<dbReference type="Pfam" id="PF00293">
    <property type="entry name" value="NUDIX"/>
    <property type="match status" value="1"/>
</dbReference>
<keyword evidence="4" id="KW-0963">Cytoplasm</keyword>
<name>A0A9W8MSJ3_9AGAR</name>
<dbReference type="InterPro" id="IPR015797">
    <property type="entry name" value="NUDIX_hydrolase-like_dom_sf"/>
</dbReference>
<evidence type="ECO:0000256" key="8">
    <source>
        <dbReference type="ARBA" id="ARBA00023211"/>
    </source>
</evidence>
<evidence type="ECO:0000313" key="12">
    <source>
        <dbReference type="Proteomes" id="UP001148786"/>
    </source>
</evidence>
<dbReference type="Gene3D" id="1.10.10.1050">
    <property type="entry name" value="Dcp2, box A domain"/>
    <property type="match status" value="1"/>
</dbReference>
<feature type="compositionally biased region" description="Polar residues" evidence="9">
    <location>
        <begin position="388"/>
        <end position="407"/>
    </location>
</feature>
<feature type="domain" description="Nudix hydrolase" evidence="10">
    <location>
        <begin position="113"/>
        <end position="241"/>
    </location>
</feature>
<dbReference type="Gene3D" id="3.90.79.10">
    <property type="entry name" value="Nucleoside Triphosphate Pyrophosphohydrolase"/>
    <property type="match status" value="1"/>
</dbReference>
<accession>A0A9W8MSJ3</accession>
<dbReference type="PANTHER" id="PTHR23114">
    <property type="entry name" value="M7GPPPN-MRNA HYDROLASE"/>
    <property type="match status" value="1"/>
</dbReference>
<dbReference type="InterPro" id="IPR044099">
    <property type="entry name" value="Dcp2_NUDIX"/>
</dbReference>
<feature type="region of interest" description="Disordered" evidence="9">
    <location>
        <begin position="1"/>
        <end position="22"/>
    </location>
</feature>
<evidence type="ECO:0000256" key="4">
    <source>
        <dbReference type="ARBA" id="ARBA00022490"/>
    </source>
</evidence>
<evidence type="ECO:0000256" key="1">
    <source>
        <dbReference type="ARBA" id="ARBA00001936"/>
    </source>
</evidence>
<dbReference type="Pfam" id="PF05026">
    <property type="entry name" value="DCP2"/>
    <property type="match status" value="1"/>
</dbReference>
<feature type="compositionally biased region" description="Low complexity" evidence="9">
    <location>
        <begin position="408"/>
        <end position="420"/>
    </location>
</feature>
<sequence>MASSSYPSSPEFDPEPVQEPYSFKDATNDEVFEELSSRFILNLPEEEMNSQARLCFQVEQAHWYYEDFVRETNPSFQQLSFKKFLAKLIEYCPVLHQIEDSERAVADFMEYKKQVPVCGAIMLNPPMDKCVLVKGWKASSGWGFPKGKINETEPPHLCAIREVLEETGYNLAGQLDQDTPCLKIILHEQLIRLYVVAGIPEDYPFQTKTRKEISKIDWFKLTDLPTWKRNKQGGSKFYMVTPFIGPLKKTINTLRGNGSQRNMKPQKTSKAQPQASRSEPPANATSQDSTLQASSDNCHGNQVHPPHPQETVEDKTQLNGQLAQLLSGLKLSALSADKGKETEVDAIKANPVADSFAAHLDNSATLPTVSQRSPQPSERPALSPPPTTSAKSQSSPPLLVPTNPTEVQYSQSSTYSTTSSGNIAPASQSARVGVKSPLPPTASPTLSSSRRTSSTADISPYLSRATEVPTSAKILKQISLLETVADESARLAPIIAARAAMASRGAIPSGYPLPTSSVPLPSVPPQLPFANSRDMGHGVLYSSAHPGLPASAAGFHPRIPAENPAFGNTDPFQVRSRTSQAVHRTSMHNPTGSVSLNQNHLLSVINSARAGPVSPVAAQFYPQPLPPHAYPAGPMYHPPALPRAPPLGHTMHGYAPLQPLTIPPYPIADLIMPPNMSTAPNPPNPSSTSLLSVLNARPSQ</sequence>
<gene>
    <name evidence="11" type="ORF">NLJ89_g9998</name>
</gene>
<dbReference type="GO" id="GO:0140933">
    <property type="term" value="F:5'-(N(7)-methylguanosine 5'-triphospho)-[mRNA] hydrolase activity"/>
    <property type="evidence" value="ECO:0007669"/>
    <property type="project" value="InterPro"/>
</dbReference>
<dbReference type="EMBL" id="JANKHO010001696">
    <property type="protein sequence ID" value="KAJ3499960.1"/>
    <property type="molecule type" value="Genomic_DNA"/>
</dbReference>
<comment type="caution">
    <text evidence="11">The sequence shown here is derived from an EMBL/GenBank/DDBJ whole genome shotgun (WGS) entry which is preliminary data.</text>
</comment>
<evidence type="ECO:0000256" key="6">
    <source>
        <dbReference type="ARBA" id="ARBA00022801"/>
    </source>
</evidence>
<dbReference type="FunFam" id="3.90.79.10:FF:000003">
    <property type="entry name" value="M7GpppN-mRNA hydrolase isoform 2"/>
    <property type="match status" value="1"/>
</dbReference>
<dbReference type="SUPFAM" id="SSF55811">
    <property type="entry name" value="Nudix"/>
    <property type="match status" value="1"/>
</dbReference>
<dbReference type="PROSITE" id="PS51462">
    <property type="entry name" value="NUDIX"/>
    <property type="match status" value="1"/>
</dbReference>
<feature type="compositionally biased region" description="Low complexity" evidence="9">
    <location>
        <begin position="443"/>
        <end position="456"/>
    </location>
</feature>
<dbReference type="InterPro" id="IPR007722">
    <property type="entry name" value="DCP2_BoxA"/>
</dbReference>
<dbReference type="GO" id="GO:0000184">
    <property type="term" value="P:nuclear-transcribed mRNA catabolic process, nonsense-mediated decay"/>
    <property type="evidence" value="ECO:0007669"/>
    <property type="project" value="InterPro"/>
</dbReference>
<evidence type="ECO:0000256" key="5">
    <source>
        <dbReference type="ARBA" id="ARBA00022723"/>
    </source>
</evidence>
<comment type="similarity">
    <text evidence="3">Belongs to the Nudix hydrolase family. DCP2 subfamily.</text>
</comment>